<gene>
    <name evidence="2" type="ORF">DSM3645_03953</name>
</gene>
<evidence type="ECO:0000256" key="1">
    <source>
        <dbReference type="SAM" id="MobiDB-lite"/>
    </source>
</evidence>
<sequence>MLDFALDVDVSGGADDVGQTGRANFGADHLGRERDRREEPRELARRVRETALFLQDVLLNRCDHRSSLRVRAAQNLGELKPKLTAFRITQSVCQKQLCGRNLNHPLATGAYARPVGVSALTNARVLRLRLLQFTWLEKTQLQSSRFGLRSEEYPCYFPISSRFTPEVSIR</sequence>
<proteinExistence type="predicted"/>
<reference evidence="2 3" key="1">
    <citation type="submission" date="2006-02" db="EMBL/GenBank/DDBJ databases">
        <authorList>
            <person name="Amann R."/>
            <person name="Ferriera S."/>
            <person name="Johnson J."/>
            <person name="Kravitz S."/>
            <person name="Halpern A."/>
            <person name="Remington K."/>
            <person name="Beeson K."/>
            <person name="Tran B."/>
            <person name="Rogers Y.-H."/>
            <person name="Friedman R."/>
            <person name="Venter J.C."/>
        </authorList>
    </citation>
    <scope>NUCLEOTIDE SEQUENCE [LARGE SCALE GENOMIC DNA]</scope>
    <source>
        <strain evidence="2 3">DSM 3645</strain>
    </source>
</reference>
<dbReference type="Proteomes" id="UP000004358">
    <property type="component" value="Unassembled WGS sequence"/>
</dbReference>
<comment type="caution">
    <text evidence="2">The sequence shown here is derived from an EMBL/GenBank/DDBJ whole genome shotgun (WGS) entry which is preliminary data.</text>
</comment>
<dbReference type="AlphaFoldDB" id="A3ZV62"/>
<dbReference type="EMBL" id="AANZ01000014">
    <property type="protein sequence ID" value="EAQ79600.1"/>
    <property type="molecule type" value="Genomic_DNA"/>
</dbReference>
<feature type="compositionally biased region" description="Basic and acidic residues" evidence="1">
    <location>
        <begin position="29"/>
        <end position="42"/>
    </location>
</feature>
<dbReference type="HOGENOM" id="CLU_1567673_0_0_0"/>
<organism evidence="2 3">
    <name type="scientific">Blastopirellula marina DSM 3645</name>
    <dbReference type="NCBI Taxonomy" id="314230"/>
    <lineage>
        <taxon>Bacteria</taxon>
        <taxon>Pseudomonadati</taxon>
        <taxon>Planctomycetota</taxon>
        <taxon>Planctomycetia</taxon>
        <taxon>Pirellulales</taxon>
        <taxon>Pirellulaceae</taxon>
        <taxon>Blastopirellula</taxon>
    </lineage>
</organism>
<name>A3ZV62_9BACT</name>
<accession>A3ZV62</accession>
<evidence type="ECO:0000313" key="3">
    <source>
        <dbReference type="Proteomes" id="UP000004358"/>
    </source>
</evidence>
<evidence type="ECO:0000313" key="2">
    <source>
        <dbReference type="EMBL" id="EAQ79600.1"/>
    </source>
</evidence>
<protein>
    <submittedName>
        <fullName evidence="2">Uncharacterized protein</fullName>
    </submittedName>
</protein>
<feature type="region of interest" description="Disordered" evidence="1">
    <location>
        <begin position="17"/>
        <end position="42"/>
    </location>
</feature>